<dbReference type="Gene3D" id="1.10.287.130">
    <property type="match status" value="1"/>
</dbReference>
<dbReference type="Proteomes" id="UP000385207">
    <property type="component" value="Unassembled WGS sequence"/>
</dbReference>
<dbReference type="CDD" id="cd00082">
    <property type="entry name" value="HisKA"/>
    <property type="match status" value="1"/>
</dbReference>
<dbReference type="PROSITE" id="PS50109">
    <property type="entry name" value="HIS_KIN"/>
    <property type="match status" value="1"/>
</dbReference>
<dbReference type="InterPro" id="IPR003661">
    <property type="entry name" value="HisK_dim/P_dom"/>
</dbReference>
<accession>A0A5E7G213</accession>
<proteinExistence type="predicted"/>
<dbReference type="SUPFAM" id="SSF55874">
    <property type="entry name" value="ATPase domain of HSP90 chaperone/DNA topoisomerase II/histidine kinase"/>
    <property type="match status" value="1"/>
</dbReference>
<dbReference type="SUPFAM" id="SSF47384">
    <property type="entry name" value="Homodimeric domain of signal transducing histidine kinase"/>
    <property type="match status" value="1"/>
</dbReference>
<protein>
    <recommendedName>
        <fullName evidence="2">histidine kinase</fullName>
        <ecNumber evidence="2">2.7.13.3</ecNumber>
    </recommendedName>
</protein>
<dbReference type="InterPro" id="IPR036890">
    <property type="entry name" value="HATPase_C_sf"/>
</dbReference>
<keyword evidence="5" id="KW-0418">Kinase</keyword>
<dbReference type="Gene3D" id="3.30.565.10">
    <property type="entry name" value="Histidine kinase-like ATPase, C-terminal domain"/>
    <property type="match status" value="1"/>
</dbReference>
<dbReference type="PANTHER" id="PTHR43547:SF2">
    <property type="entry name" value="HYBRID SIGNAL TRANSDUCTION HISTIDINE KINASE C"/>
    <property type="match status" value="1"/>
</dbReference>
<evidence type="ECO:0000256" key="3">
    <source>
        <dbReference type="ARBA" id="ARBA00022553"/>
    </source>
</evidence>
<feature type="domain" description="Histidine kinase" evidence="4">
    <location>
        <begin position="157"/>
        <end position="375"/>
    </location>
</feature>
<evidence type="ECO:0000313" key="5">
    <source>
        <dbReference type="EMBL" id="VVO45626.1"/>
    </source>
</evidence>
<dbReference type="PANTHER" id="PTHR43547">
    <property type="entry name" value="TWO-COMPONENT HISTIDINE KINASE"/>
    <property type="match status" value="1"/>
</dbReference>
<keyword evidence="5" id="KW-0808">Transferase</keyword>
<dbReference type="OrthoDB" id="8807260at2"/>
<dbReference type="Pfam" id="PF02518">
    <property type="entry name" value="HATPase_c"/>
    <property type="match status" value="1"/>
</dbReference>
<dbReference type="AlphaFoldDB" id="A0A5E7G213"/>
<dbReference type="InterPro" id="IPR004358">
    <property type="entry name" value="Sig_transdc_His_kin-like_C"/>
</dbReference>
<dbReference type="CDD" id="cd00075">
    <property type="entry name" value="HATPase"/>
    <property type="match status" value="1"/>
</dbReference>
<keyword evidence="3" id="KW-0597">Phosphoprotein</keyword>
<dbReference type="InterPro" id="IPR003594">
    <property type="entry name" value="HATPase_dom"/>
</dbReference>
<dbReference type="SMART" id="SM00387">
    <property type="entry name" value="HATPase_c"/>
    <property type="match status" value="1"/>
</dbReference>
<dbReference type="InterPro" id="IPR005467">
    <property type="entry name" value="His_kinase_dom"/>
</dbReference>
<dbReference type="GO" id="GO:0000155">
    <property type="term" value="F:phosphorelay sensor kinase activity"/>
    <property type="evidence" value="ECO:0007669"/>
    <property type="project" value="InterPro"/>
</dbReference>
<gene>
    <name evidence="5" type="primary">sasA_1</name>
    <name evidence="5" type="ORF">PS862_00024</name>
</gene>
<dbReference type="RefSeq" id="WP_150782899.1">
    <property type="nucleotide sequence ID" value="NZ_CABVII010000001.1"/>
</dbReference>
<evidence type="ECO:0000256" key="1">
    <source>
        <dbReference type="ARBA" id="ARBA00000085"/>
    </source>
</evidence>
<sequence>MRLSDFILENLEPVLQAWEDYARAVDTPMPAMDAQGLRNDAEHILKAVALDLRTDQTEQQQIAKSHGLTPASEDESAAQSHALTRLVAGFTLNQVVSEYRALRSSVLRLWLAKGHASDDDHIVDMIRFNEAIDQALGESITAYGQAVETTRKTVLGVLGHDLRTPLGAVTLGTDLLKQTEELGSRGKKIISQISTSVQSANQMVNDLLDLARCNLGTGIPVRPESTDLTAVCQSVVDEIAVAHPTARIVFTNTGLITGQYDSSRMAQVFSNLIGNAARHGNSQYPINVTLKGDGGTALFCVQNHGDPIPSSALPSLFDPEGRYSRYSEGEPGVSSGLGLGLFIAAQIVEGHGGKIEVESTLEQGTIFRVTLPVQQ</sequence>
<dbReference type="EC" id="2.7.13.3" evidence="2"/>
<evidence type="ECO:0000259" key="4">
    <source>
        <dbReference type="PROSITE" id="PS50109"/>
    </source>
</evidence>
<dbReference type="InterPro" id="IPR036097">
    <property type="entry name" value="HisK_dim/P_sf"/>
</dbReference>
<dbReference type="PRINTS" id="PR00344">
    <property type="entry name" value="BCTRLSENSOR"/>
</dbReference>
<organism evidence="5 6">
    <name type="scientific">Pseudomonas fluorescens</name>
    <dbReference type="NCBI Taxonomy" id="294"/>
    <lineage>
        <taxon>Bacteria</taxon>
        <taxon>Pseudomonadati</taxon>
        <taxon>Pseudomonadota</taxon>
        <taxon>Gammaproteobacteria</taxon>
        <taxon>Pseudomonadales</taxon>
        <taxon>Pseudomonadaceae</taxon>
        <taxon>Pseudomonas</taxon>
    </lineage>
</organism>
<reference evidence="5 6" key="1">
    <citation type="submission" date="2019-09" db="EMBL/GenBank/DDBJ databases">
        <authorList>
            <person name="Chandra G."/>
            <person name="Truman W A."/>
        </authorList>
    </citation>
    <scope>NUCLEOTIDE SEQUENCE [LARGE SCALE GENOMIC DNA]</scope>
    <source>
        <strain evidence="5">PS862</strain>
    </source>
</reference>
<evidence type="ECO:0000256" key="2">
    <source>
        <dbReference type="ARBA" id="ARBA00012438"/>
    </source>
</evidence>
<comment type="catalytic activity">
    <reaction evidence="1">
        <text>ATP + protein L-histidine = ADP + protein N-phospho-L-histidine.</text>
        <dbReference type="EC" id="2.7.13.3"/>
    </reaction>
</comment>
<dbReference type="SMART" id="SM00388">
    <property type="entry name" value="HisKA"/>
    <property type="match status" value="1"/>
</dbReference>
<name>A0A5E7G213_PSEFL</name>
<evidence type="ECO:0000313" key="6">
    <source>
        <dbReference type="Proteomes" id="UP000385207"/>
    </source>
</evidence>
<dbReference type="EMBL" id="CABVII010000001">
    <property type="protein sequence ID" value="VVO45626.1"/>
    <property type="molecule type" value="Genomic_DNA"/>
</dbReference>
<dbReference type="Pfam" id="PF00512">
    <property type="entry name" value="HisKA"/>
    <property type="match status" value="1"/>
</dbReference>